<organism evidence="1 2">
    <name type="scientific">Mucuna pruriens</name>
    <name type="common">Velvet bean</name>
    <name type="synonym">Dolichos pruriens</name>
    <dbReference type="NCBI Taxonomy" id="157652"/>
    <lineage>
        <taxon>Eukaryota</taxon>
        <taxon>Viridiplantae</taxon>
        <taxon>Streptophyta</taxon>
        <taxon>Embryophyta</taxon>
        <taxon>Tracheophyta</taxon>
        <taxon>Spermatophyta</taxon>
        <taxon>Magnoliopsida</taxon>
        <taxon>eudicotyledons</taxon>
        <taxon>Gunneridae</taxon>
        <taxon>Pentapetalae</taxon>
        <taxon>rosids</taxon>
        <taxon>fabids</taxon>
        <taxon>Fabales</taxon>
        <taxon>Fabaceae</taxon>
        <taxon>Papilionoideae</taxon>
        <taxon>50 kb inversion clade</taxon>
        <taxon>NPAAA clade</taxon>
        <taxon>indigoferoid/millettioid clade</taxon>
        <taxon>Phaseoleae</taxon>
        <taxon>Mucuna</taxon>
    </lineage>
</organism>
<dbReference type="Proteomes" id="UP000257109">
    <property type="component" value="Unassembled WGS sequence"/>
</dbReference>
<gene>
    <name evidence="1" type="ORF">CR513_42322</name>
</gene>
<name>A0A371FGU6_MUCPR</name>
<evidence type="ECO:0008006" key="3">
    <source>
        <dbReference type="Google" id="ProtNLM"/>
    </source>
</evidence>
<reference evidence="1" key="1">
    <citation type="submission" date="2018-05" db="EMBL/GenBank/DDBJ databases">
        <title>Draft genome of Mucuna pruriens seed.</title>
        <authorList>
            <person name="Nnadi N.E."/>
            <person name="Vos R."/>
            <person name="Hasami M.H."/>
            <person name="Devisetty U.K."/>
            <person name="Aguiy J.C."/>
        </authorList>
    </citation>
    <scope>NUCLEOTIDE SEQUENCE [LARGE SCALE GENOMIC DNA]</scope>
    <source>
        <strain evidence="1">JCA_2017</strain>
    </source>
</reference>
<protein>
    <recommendedName>
        <fullName evidence="3">Retrotransposon gag domain-containing protein</fullName>
    </recommendedName>
</protein>
<accession>A0A371FGU6</accession>
<feature type="non-terminal residue" evidence="1">
    <location>
        <position position="1"/>
    </location>
</feature>
<keyword evidence="2" id="KW-1185">Reference proteome</keyword>
<dbReference type="OrthoDB" id="675927at2759"/>
<evidence type="ECO:0000313" key="1">
    <source>
        <dbReference type="EMBL" id="RDX77538.1"/>
    </source>
</evidence>
<sequence>MTVFRGTSPHHRRRRQVRVGGCRLMLSPGCRAPDRLQDPRVRQIQGEFLPLCTSSYMAAYIYDNKVLIHCFHDSLTRAALSWYVALERGRIKTWRDLVEVFLK</sequence>
<evidence type="ECO:0000313" key="2">
    <source>
        <dbReference type="Proteomes" id="UP000257109"/>
    </source>
</evidence>
<comment type="caution">
    <text evidence="1">The sequence shown here is derived from an EMBL/GenBank/DDBJ whole genome shotgun (WGS) entry which is preliminary data.</text>
</comment>
<proteinExistence type="predicted"/>
<dbReference type="AlphaFoldDB" id="A0A371FGU6"/>
<dbReference type="EMBL" id="QJKJ01009144">
    <property type="protein sequence ID" value="RDX77538.1"/>
    <property type="molecule type" value="Genomic_DNA"/>
</dbReference>